<reference evidence="2 3" key="1">
    <citation type="journal article" date="2016" name="Mol. Biol. Evol.">
        <title>Comparative Genomics of Early-Diverging Mushroom-Forming Fungi Provides Insights into the Origins of Lignocellulose Decay Capabilities.</title>
        <authorList>
            <person name="Nagy L.G."/>
            <person name="Riley R."/>
            <person name="Tritt A."/>
            <person name="Adam C."/>
            <person name="Daum C."/>
            <person name="Floudas D."/>
            <person name="Sun H."/>
            <person name="Yadav J.S."/>
            <person name="Pangilinan J."/>
            <person name="Larsson K.H."/>
            <person name="Matsuura K."/>
            <person name="Barry K."/>
            <person name="Labutti K."/>
            <person name="Kuo R."/>
            <person name="Ohm R.A."/>
            <person name="Bhattacharya S.S."/>
            <person name="Shirouzu T."/>
            <person name="Yoshinaga Y."/>
            <person name="Martin F.M."/>
            <person name="Grigoriev I.V."/>
            <person name="Hibbett D.S."/>
        </authorList>
    </citation>
    <scope>NUCLEOTIDE SEQUENCE [LARGE SCALE GENOMIC DNA]</scope>
    <source>
        <strain evidence="2 3">TUFC12733</strain>
    </source>
</reference>
<dbReference type="Proteomes" id="UP000076738">
    <property type="component" value="Unassembled WGS sequence"/>
</dbReference>
<dbReference type="AlphaFoldDB" id="A0A167KAW9"/>
<protein>
    <submittedName>
        <fullName evidence="2">Uncharacterized protein</fullName>
    </submittedName>
</protein>
<dbReference type="EMBL" id="KV417294">
    <property type="protein sequence ID" value="KZO94451.1"/>
    <property type="molecule type" value="Genomic_DNA"/>
</dbReference>
<proteinExistence type="predicted"/>
<keyword evidence="3" id="KW-1185">Reference proteome</keyword>
<feature type="compositionally biased region" description="Basic and acidic residues" evidence="1">
    <location>
        <begin position="10"/>
        <end position="25"/>
    </location>
</feature>
<gene>
    <name evidence="2" type="ORF">CALVIDRAFT_202486</name>
</gene>
<evidence type="ECO:0000256" key="1">
    <source>
        <dbReference type="SAM" id="MobiDB-lite"/>
    </source>
</evidence>
<evidence type="ECO:0000313" key="2">
    <source>
        <dbReference type="EMBL" id="KZO94451.1"/>
    </source>
</evidence>
<accession>A0A167KAW9</accession>
<organism evidence="2 3">
    <name type="scientific">Calocera viscosa (strain TUFC12733)</name>
    <dbReference type="NCBI Taxonomy" id="1330018"/>
    <lineage>
        <taxon>Eukaryota</taxon>
        <taxon>Fungi</taxon>
        <taxon>Dikarya</taxon>
        <taxon>Basidiomycota</taxon>
        <taxon>Agaricomycotina</taxon>
        <taxon>Dacrymycetes</taxon>
        <taxon>Dacrymycetales</taxon>
        <taxon>Dacrymycetaceae</taxon>
        <taxon>Calocera</taxon>
    </lineage>
</organism>
<evidence type="ECO:0000313" key="3">
    <source>
        <dbReference type="Proteomes" id="UP000076738"/>
    </source>
</evidence>
<name>A0A167KAW9_CALVF</name>
<feature type="region of interest" description="Disordered" evidence="1">
    <location>
        <begin position="1"/>
        <end position="46"/>
    </location>
</feature>
<sequence length="213" mass="23538">MDSHPIFTPRESRSNYPDQDRRASPDQDEAQTPSDRPTQGIHGMAPFTRVPAGHMPAQGVPWVPGMAEPPGGYGRLPGVLGTSPFVQVPRGHQTTQGFAGAPPIAQGPTRYRPPQGVHEIPAFGEPYVHVQGVYGSELPHAFQPRGPPPRGPRRILRTMAVDILKFEDHIPPDFRSREINEQNLDGWLAEAPMLRTGQRLSWRLRLLCVPGYA</sequence>